<dbReference type="Proteomes" id="UP000011708">
    <property type="component" value="Chromosome"/>
</dbReference>
<dbReference type="RefSeq" id="WP_002689512.1">
    <property type="nucleotide sequence ID" value="NZ_CM001794.1"/>
</dbReference>
<comment type="caution">
    <text evidence="1">The sequence shown here is derived from an EMBL/GenBank/DDBJ whole genome shotgun (WGS) entry which is preliminary data.</text>
</comment>
<dbReference type="EMBL" id="AGDW01000022">
    <property type="protein sequence ID" value="EMB29341.1"/>
    <property type="molecule type" value="Genomic_DNA"/>
</dbReference>
<gene>
    <name evidence="1" type="ORF">HMPREF9725_02211</name>
</gene>
<evidence type="ECO:0000313" key="1">
    <source>
        <dbReference type="EMBL" id="EMB29341.1"/>
    </source>
</evidence>
<protein>
    <submittedName>
        <fullName evidence="1">Uncharacterized protein</fullName>
    </submittedName>
</protein>
<accession>M2B136</accession>
<proteinExistence type="predicted"/>
<sequence length="64" mass="7410">MYRQIKKKPCGVEAARLDKQVIGHNALTDRDIITEKKKLCKSFYLSLKKTAKFILRGGYYGFNL</sequence>
<reference evidence="1" key="1">
    <citation type="submission" date="2012-01" db="EMBL/GenBank/DDBJ databases">
        <title>The Genome Sequence of Treponema denticola H1-T.</title>
        <authorList>
            <consortium name="The Broad Institute Genome Sequencing Platform"/>
            <person name="Earl A."/>
            <person name="Ward D."/>
            <person name="Feldgarden M."/>
            <person name="Gevers D."/>
            <person name="Blanton J.M."/>
            <person name="Fenno C.J."/>
            <person name="Baranova O.V."/>
            <person name="Mathney J."/>
            <person name="Dewhirst F.E."/>
            <person name="Izard J."/>
            <person name="Young S.K."/>
            <person name="Zeng Q."/>
            <person name="Gargeya S."/>
            <person name="Fitzgerald M."/>
            <person name="Haas B."/>
            <person name="Abouelleil A."/>
            <person name="Alvarado L."/>
            <person name="Arachchi H.M."/>
            <person name="Berlin A."/>
            <person name="Chapman S.B."/>
            <person name="Gearin G."/>
            <person name="Goldberg J."/>
            <person name="Griggs A."/>
            <person name="Gujja S."/>
            <person name="Hansen M."/>
            <person name="Heiman D."/>
            <person name="Howarth C."/>
            <person name="Larimer J."/>
            <person name="Lui A."/>
            <person name="MacDonald P.J.P."/>
            <person name="McCowen C."/>
            <person name="Montmayeur A."/>
            <person name="Murphy C."/>
            <person name="Neiman D."/>
            <person name="Pearson M."/>
            <person name="Priest M."/>
            <person name="Roberts A."/>
            <person name="Saif S."/>
            <person name="Shea T."/>
            <person name="Sisk P."/>
            <person name="Stolte C."/>
            <person name="Sykes S."/>
            <person name="Wortman J."/>
            <person name="Nusbaum C."/>
            <person name="Birren B."/>
        </authorList>
    </citation>
    <scope>NUCLEOTIDE SEQUENCE [LARGE SCALE GENOMIC DNA]</scope>
    <source>
        <strain evidence="1">H1-T</strain>
    </source>
</reference>
<dbReference type="HOGENOM" id="CLU_207364_0_0_12"/>
<dbReference type="AlphaFoldDB" id="M2B136"/>
<name>M2B136_TREDN</name>
<organism evidence="1">
    <name type="scientific">Treponema denticola H1-T</name>
    <dbReference type="NCBI Taxonomy" id="999431"/>
    <lineage>
        <taxon>Bacteria</taxon>
        <taxon>Pseudomonadati</taxon>
        <taxon>Spirochaetota</taxon>
        <taxon>Spirochaetia</taxon>
        <taxon>Spirochaetales</taxon>
        <taxon>Treponemataceae</taxon>
        <taxon>Treponema</taxon>
    </lineage>
</organism>